<keyword evidence="4" id="KW-0449">Lipoprotein</keyword>
<accession>D8QVD6</accession>
<dbReference type="KEGG" id="smo:SELMODRAFT_79013"/>
<evidence type="ECO:0000256" key="5">
    <source>
        <dbReference type="ARBA" id="ARBA00022729"/>
    </source>
</evidence>
<dbReference type="InterPro" id="IPR000490">
    <property type="entry name" value="Glyco_hydro_17"/>
</dbReference>
<dbReference type="PANTHER" id="PTHR32227">
    <property type="entry name" value="GLUCAN ENDO-1,3-BETA-GLUCOSIDASE BG1-RELATED-RELATED"/>
    <property type="match status" value="1"/>
</dbReference>
<evidence type="ECO:0000256" key="8">
    <source>
        <dbReference type="ARBA" id="ARBA00023157"/>
    </source>
</evidence>
<dbReference type="GO" id="GO:0098552">
    <property type="term" value="C:side of membrane"/>
    <property type="evidence" value="ECO:0007669"/>
    <property type="project" value="UniProtKB-KW"/>
</dbReference>
<dbReference type="Gene3D" id="1.20.58.1040">
    <property type="match status" value="1"/>
</dbReference>
<dbReference type="EMBL" id="GL377567">
    <property type="protein sequence ID" value="EFJ36437.1"/>
    <property type="molecule type" value="Genomic_DNA"/>
</dbReference>
<dbReference type="Proteomes" id="UP000001514">
    <property type="component" value="Unassembled WGS sequence"/>
</dbReference>
<evidence type="ECO:0000256" key="9">
    <source>
        <dbReference type="ARBA" id="ARBA00023180"/>
    </source>
</evidence>
<evidence type="ECO:0000256" key="6">
    <source>
        <dbReference type="ARBA" id="ARBA00022801"/>
    </source>
</evidence>
<keyword evidence="3" id="KW-1003">Cell membrane</keyword>
<name>D8QVD6_SELML</name>
<dbReference type="GO" id="GO:0005975">
    <property type="term" value="P:carbohydrate metabolic process"/>
    <property type="evidence" value="ECO:0007669"/>
    <property type="project" value="InterPro"/>
</dbReference>
<keyword evidence="14" id="KW-1185">Reference proteome</keyword>
<evidence type="ECO:0000256" key="11">
    <source>
        <dbReference type="RuleBase" id="RU004335"/>
    </source>
</evidence>
<dbReference type="FunFam" id="1.20.58.1040:FF:000001">
    <property type="entry name" value="Glucan endo-1,3-beta-glucosidase 4"/>
    <property type="match status" value="1"/>
</dbReference>
<feature type="domain" description="X8" evidence="12">
    <location>
        <begin position="336"/>
        <end position="419"/>
    </location>
</feature>
<comment type="similarity">
    <text evidence="2 11">Belongs to the glycosyl hydrolase 17 family.</text>
</comment>
<dbReference type="STRING" id="88036.D8QVD6"/>
<dbReference type="GO" id="GO:0005886">
    <property type="term" value="C:plasma membrane"/>
    <property type="evidence" value="ECO:0000318"/>
    <property type="project" value="GO_Central"/>
</dbReference>
<evidence type="ECO:0000259" key="12">
    <source>
        <dbReference type="SMART" id="SM00768"/>
    </source>
</evidence>
<sequence length="419" mass="45162">LPKAELVVDLLQVLQVRYIKLQGDAHPSILRALSGSKIQVLLTVPDQSIPALAQSQNAASEWFEANILHHFPSTEVTGIVLGSELMTKDPSFAGDLIEAGRKIRSCIAAAGLEQEIRVSASLSMQMFSQWGHKPSSAAFEDFYQSHLRELLDFLAPKGSYVMINVDPFEAHLHDGFALDFAMSSSTAQELLDEDTKVGYSSLLDAAVDSAYSAMEKLGFSNIPVVVGEIGWPWKSSGSESDPLSTATVENAALFAQSLVKRIQSDKGTPHKPEASIRVYVHEFFDIVGPAGDSRRRYGLFSTSQVPRYSFHLSPGVSEAEILMRRVLADNGTNGTAFCVAASGAPDSLLSVGLNWACGQGNADCTPIQQNGACYLPDTYSAHASYAFNSYYQKNVGAGATCDFQGAAMLTSTDPSKLLF</sequence>
<keyword evidence="9" id="KW-0325">Glycoprotein</keyword>
<dbReference type="AlphaFoldDB" id="D8QVD6"/>
<evidence type="ECO:0000256" key="1">
    <source>
        <dbReference type="ARBA" id="ARBA00004609"/>
    </source>
</evidence>
<proteinExistence type="inferred from homology"/>
<comment type="subcellular location">
    <subcellularLocation>
        <location evidence="1">Cell membrane</location>
        <topology evidence="1">Lipid-anchor</topology>
        <topology evidence="1">GPI-anchor</topology>
    </subcellularLocation>
</comment>
<evidence type="ECO:0000256" key="3">
    <source>
        <dbReference type="ARBA" id="ARBA00022475"/>
    </source>
</evidence>
<keyword evidence="5" id="KW-0732">Signal</keyword>
<keyword evidence="4" id="KW-0336">GPI-anchor</keyword>
<dbReference type="Gene3D" id="3.20.20.80">
    <property type="entry name" value="Glycosidases"/>
    <property type="match status" value="1"/>
</dbReference>
<dbReference type="Pfam" id="PF07983">
    <property type="entry name" value="X8"/>
    <property type="match status" value="1"/>
</dbReference>
<dbReference type="InterPro" id="IPR044965">
    <property type="entry name" value="Glyco_hydro_17_plant"/>
</dbReference>
<dbReference type="HOGENOM" id="CLU_024953_3_3_1"/>
<dbReference type="SUPFAM" id="SSF51445">
    <property type="entry name" value="(Trans)glycosidases"/>
    <property type="match status" value="1"/>
</dbReference>
<evidence type="ECO:0000256" key="4">
    <source>
        <dbReference type="ARBA" id="ARBA00022622"/>
    </source>
</evidence>
<evidence type="ECO:0000256" key="2">
    <source>
        <dbReference type="ARBA" id="ARBA00008773"/>
    </source>
</evidence>
<dbReference type="GO" id="GO:0004553">
    <property type="term" value="F:hydrolase activity, hydrolyzing O-glycosyl compounds"/>
    <property type="evidence" value="ECO:0007669"/>
    <property type="project" value="InterPro"/>
</dbReference>
<dbReference type="Pfam" id="PF00332">
    <property type="entry name" value="Glyco_hydro_17"/>
    <property type="match status" value="1"/>
</dbReference>
<evidence type="ECO:0000256" key="10">
    <source>
        <dbReference type="ARBA" id="ARBA00023295"/>
    </source>
</evidence>
<organism evidence="14">
    <name type="scientific">Selaginella moellendorffii</name>
    <name type="common">Spikemoss</name>
    <dbReference type="NCBI Taxonomy" id="88036"/>
    <lineage>
        <taxon>Eukaryota</taxon>
        <taxon>Viridiplantae</taxon>
        <taxon>Streptophyta</taxon>
        <taxon>Embryophyta</taxon>
        <taxon>Tracheophyta</taxon>
        <taxon>Lycopodiopsida</taxon>
        <taxon>Selaginellales</taxon>
        <taxon>Selaginellaceae</taxon>
        <taxon>Selaginella</taxon>
    </lineage>
</organism>
<dbReference type="InterPro" id="IPR012946">
    <property type="entry name" value="X8"/>
</dbReference>
<evidence type="ECO:0000313" key="13">
    <source>
        <dbReference type="EMBL" id="EFJ36437.1"/>
    </source>
</evidence>
<dbReference type="GO" id="GO:0009506">
    <property type="term" value="C:plasmodesma"/>
    <property type="evidence" value="ECO:0007669"/>
    <property type="project" value="UniProtKB-ARBA"/>
</dbReference>
<dbReference type="Gramene" id="EFJ36437">
    <property type="protein sequence ID" value="EFJ36437"/>
    <property type="gene ID" value="SELMODRAFT_79013"/>
</dbReference>
<dbReference type="InParanoid" id="D8QVD6"/>
<evidence type="ECO:0000313" key="14">
    <source>
        <dbReference type="Proteomes" id="UP000001514"/>
    </source>
</evidence>
<gene>
    <name evidence="13" type="ORF">SELMODRAFT_79013</name>
</gene>
<dbReference type="InterPro" id="IPR017853">
    <property type="entry name" value="GH"/>
</dbReference>
<evidence type="ECO:0000256" key="7">
    <source>
        <dbReference type="ARBA" id="ARBA00023136"/>
    </source>
</evidence>
<protein>
    <recommendedName>
        <fullName evidence="12">X8 domain-containing protein</fullName>
    </recommendedName>
</protein>
<keyword evidence="7" id="KW-0472">Membrane</keyword>
<keyword evidence="8" id="KW-1015">Disulfide bond</keyword>
<keyword evidence="6" id="KW-0378">Hydrolase</keyword>
<keyword evidence="10" id="KW-0326">Glycosidase</keyword>
<feature type="non-terminal residue" evidence="13">
    <location>
        <position position="1"/>
    </location>
</feature>
<dbReference type="SMART" id="SM00768">
    <property type="entry name" value="X8"/>
    <property type="match status" value="1"/>
</dbReference>
<reference evidence="13 14" key="1">
    <citation type="journal article" date="2011" name="Science">
        <title>The Selaginella genome identifies genetic changes associated with the evolution of vascular plants.</title>
        <authorList>
            <person name="Banks J.A."/>
            <person name="Nishiyama T."/>
            <person name="Hasebe M."/>
            <person name="Bowman J.L."/>
            <person name="Gribskov M."/>
            <person name="dePamphilis C."/>
            <person name="Albert V.A."/>
            <person name="Aono N."/>
            <person name="Aoyama T."/>
            <person name="Ambrose B.A."/>
            <person name="Ashton N.W."/>
            <person name="Axtell M.J."/>
            <person name="Barker E."/>
            <person name="Barker M.S."/>
            <person name="Bennetzen J.L."/>
            <person name="Bonawitz N.D."/>
            <person name="Chapple C."/>
            <person name="Cheng C."/>
            <person name="Correa L.G."/>
            <person name="Dacre M."/>
            <person name="DeBarry J."/>
            <person name="Dreyer I."/>
            <person name="Elias M."/>
            <person name="Engstrom E.M."/>
            <person name="Estelle M."/>
            <person name="Feng L."/>
            <person name="Finet C."/>
            <person name="Floyd S.K."/>
            <person name="Frommer W.B."/>
            <person name="Fujita T."/>
            <person name="Gramzow L."/>
            <person name="Gutensohn M."/>
            <person name="Harholt J."/>
            <person name="Hattori M."/>
            <person name="Heyl A."/>
            <person name="Hirai T."/>
            <person name="Hiwatashi Y."/>
            <person name="Ishikawa M."/>
            <person name="Iwata M."/>
            <person name="Karol K.G."/>
            <person name="Koehler B."/>
            <person name="Kolukisaoglu U."/>
            <person name="Kubo M."/>
            <person name="Kurata T."/>
            <person name="Lalonde S."/>
            <person name="Li K."/>
            <person name="Li Y."/>
            <person name="Litt A."/>
            <person name="Lyons E."/>
            <person name="Manning G."/>
            <person name="Maruyama T."/>
            <person name="Michael T.P."/>
            <person name="Mikami K."/>
            <person name="Miyazaki S."/>
            <person name="Morinaga S."/>
            <person name="Murata T."/>
            <person name="Mueller-Roeber B."/>
            <person name="Nelson D.R."/>
            <person name="Obara M."/>
            <person name="Oguri Y."/>
            <person name="Olmstead R.G."/>
            <person name="Onodera N."/>
            <person name="Petersen B.L."/>
            <person name="Pils B."/>
            <person name="Prigge M."/>
            <person name="Rensing S.A."/>
            <person name="Riano-Pachon D.M."/>
            <person name="Roberts A.W."/>
            <person name="Sato Y."/>
            <person name="Scheller H.V."/>
            <person name="Schulz B."/>
            <person name="Schulz C."/>
            <person name="Shakirov E.V."/>
            <person name="Shibagaki N."/>
            <person name="Shinohara N."/>
            <person name="Shippen D.E."/>
            <person name="Soerensen I."/>
            <person name="Sotooka R."/>
            <person name="Sugimoto N."/>
            <person name="Sugita M."/>
            <person name="Sumikawa N."/>
            <person name="Tanurdzic M."/>
            <person name="Theissen G."/>
            <person name="Ulvskov P."/>
            <person name="Wakazuki S."/>
            <person name="Weng J.K."/>
            <person name="Willats W.W."/>
            <person name="Wipf D."/>
            <person name="Wolf P.G."/>
            <person name="Yang L."/>
            <person name="Zimmer A.D."/>
            <person name="Zhu Q."/>
            <person name="Mitros T."/>
            <person name="Hellsten U."/>
            <person name="Loque D."/>
            <person name="Otillar R."/>
            <person name="Salamov A."/>
            <person name="Schmutz J."/>
            <person name="Shapiro H."/>
            <person name="Lindquist E."/>
            <person name="Lucas S."/>
            <person name="Rokhsar D."/>
            <person name="Grigoriev I.V."/>
        </authorList>
    </citation>
    <scope>NUCLEOTIDE SEQUENCE [LARGE SCALE GENOMIC DNA]</scope>
</reference>